<keyword evidence="3" id="KW-1185">Reference proteome</keyword>
<sequence length="492" mass="55880">MGNRLCKKKGDDVVDNVGRSYSKEKSPSRFDRIINRLHLKPTTWKSESQLNKKENIRSKSEAPKNGDSIFYTKPISKSSDWTNIDLEVPSNEDDHIHLRNPKLNLIFDDEKGTPTPPPRKQHKSFREKIEKIANKGLQAFQSDKNKEPNNQNQTPIEEPLMVKRKINYNCPLCDSDEKNHNRDHHHNHNNKTKNSKRQKNLSIISLPNYTDLKLSIANQNNIDPTGKSLSKPNLNASRLSLQHPNSKKITSSQSTGKLDSYISRCRSFGSIFPQQLKKLKTPKSKPEDITSDDSFGPLEDWDVGLIEHYNPKDASLPRPRKNNITEKAVLDGIEDLIVKEEDLVETPKRPLRRQESLVKKINKEATKQQPPEDICLTPPPSPVQVGKVSVAGTGNKVSKLSKNFENPVVVKRNNQIANKVDDSKRESVCEHSSLMKILQEFSIKDKQEKAIVVENDLPSLTPSLVEFEKSLNNHVTEDFINAEKNHTKAVCS</sequence>
<feature type="region of interest" description="Disordered" evidence="1">
    <location>
        <begin position="45"/>
        <end position="71"/>
    </location>
</feature>
<evidence type="ECO:0000313" key="3">
    <source>
        <dbReference type="Proteomes" id="UP001152799"/>
    </source>
</evidence>
<feature type="region of interest" description="Disordered" evidence="1">
    <location>
        <begin position="177"/>
        <end position="200"/>
    </location>
</feature>
<feature type="region of interest" description="Disordered" evidence="1">
    <location>
        <begin position="1"/>
        <end position="27"/>
    </location>
</feature>
<dbReference type="EMBL" id="OU892282">
    <property type="protein sequence ID" value="CAG9770617.1"/>
    <property type="molecule type" value="Genomic_DNA"/>
</dbReference>
<feature type="compositionally biased region" description="Basic and acidic residues" evidence="1">
    <location>
        <begin position="50"/>
        <end position="64"/>
    </location>
</feature>
<evidence type="ECO:0000313" key="2">
    <source>
        <dbReference type="EMBL" id="CAG9770617.1"/>
    </source>
</evidence>
<organism evidence="2 3">
    <name type="scientific">Ceutorhynchus assimilis</name>
    <name type="common">cabbage seed weevil</name>
    <dbReference type="NCBI Taxonomy" id="467358"/>
    <lineage>
        <taxon>Eukaryota</taxon>
        <taxon>Metazoa</taxon>
        <taxon>Ecdysozoa</taxon>
        <taxon>Arthropoda</taxon>
        <taxon>Hexapoda</taxon>
        <taxon>Insecta</taxon>
        <taxon>Pterygota</taxon>
        <taxon>Neoptera</taxon>
        <taxon>Endopterygota</taxon>
        <taxon>Coleoptera</taxon>
        <taxon>Polyphaga</taxon>
        <taxon>Cucujiformia</taxon>
        <taxon>Curculionidae</taxon>
        <taxon>Ceutorhynchinae</taxon>
        <taxon>Ceutorhynchus</taxon>
    </lineage>
</organism>
<reference evidence="2" key="1">
    <citation type="submission" date="2022-01" db="EMBL/GenBank/DDBJ databases">
        <authorList>
            <person name="King R."/>
        </authorList>
    </citation>
    <scope>NUCLEOTIDE SEQUENCE</scope>
</reference>
<feature type="compositionally biased region" description="Basic residues" evidence="1">
    <location>
        <begin position="181"/>
        <end position="199"/>
    </location>
</feature>
<evidence type="ECO:0000256" key="1">
    <source>
        <dbReference type="SAM" id="MobiDB-lite"/>
    </source>
</evidence>
<gene>
    <name evidence="2" type="ORF">CEUTPL_LOCUS11067</name>
</gene>
<dbReference type="Proteomes" id="UP001152799">
    <property type="component" value="Chromosome 6"/>
</dbReference>
<accession>A0A9N9QLR1</accession>
<proteinExistence type="predicted"/>
<name>A0A9N9QLR1_9CUCU</name>
<dbReference type="AlphaFoldDB" id="A0A9N9QLR1"/>
<protein>
    <submittedName>
        <fullName evidence="2">Uncharacterized protein</fullName>
    </submittedName>
</protein>
<dbReference type="OrthoDB" id="7701454at2759"/>